<keyword evidence="2" id="KW-1185">Reference proteome</keyword>
<dbReference type="EMBL" id="JAILXK010000002">
    <property type="protein sequence ID" value="MBY4637321.1"/>
    <property type="molecule type" value="Genomic_DNA"/>
</dbReference>
<protein>
    <submittedName>
        <fullName evidence="1">Uncharacterized protein</fullName>
    </submittedName>
</protein>
<accession>A0ABS7MGX3</accession>
<reference evidence="1" key="1">
    <citation type="submission" date="2021-08" db="EMBL/GenBank/DDBJ databases">
        <title>Sphingopyxis panaciterrulae sp. nov., isolated from the surface water of the Yellow Sea.</title>
        <authorList>
            <person name="Gao Z."/>
            <person name="Zhang D."/>
            <person name="Zhang A."/>
        </authorList>
    </citation>
    <scope>NUCLEOTIDE SEQUENCE</scope>
    <source>
        <strain evidence="1">XHP0097</strain>
    </source>
</reference>
<sequence length="201" mass="23434">MRSVHEKIMWDAMISRCCANFLSDIDIYPGDAQSGGALNDKGHQLIRFSDGHTRWDETHLRLPNRSYMIAGSMRRERFAKRATLEVDYEWFRFRESKNGFSMLTLWGRELPDTICAAASQGYRLLELVDFSSIAPIFFVRANPKVHSLKNVVRMRRIKDYGTLGKKVRSKGLVITMKDEWARENWGYWTPEDGYLSTMNRP</sequence>
<dbReference type="RefSeq" id="WP_222136612.1">
    <property type="nucleotide sequence ID" value="NZ_JAILXK010000002.1"/>
</dbReference>
<evidence type="ECO:0000313" key="1">
    <source>
        <dbReference type="EMBL" id="MBY4637321.1"/>
    </source>
</evidence>
<name>A0ABS7MGX3_9SPHN</name>
<comment type="caution">
    <text evidence="1">The sequence shown here is derived from an EMBL/GenBank/DDBJ whole genome shotgun (WGS) entry which is preliminary data.</text>
</comment>
<proteinExistence type="predicted"/>
<evidence type="ECO:0000313" key="2">
    <source>
        <dbReference type="Proteomes" id="UP001166571"/>
    </source>
</evidence>
<organism evidence="1 2">
    <name type="scientific">Sphingopyxis jiangsuensis</name>
    <dbReference type="NCBI Taxonomy" id="2871171"/>
    <lineage>
        <taxon>Bacteria</taxon>
        <taxon>Pseudomonadati</taxon>
        <taxon>Pseudomonadota</taxon>
        <taxon>Alphaproteobacteria</taxon>
        <taxon>Sphingomonadales</taxon>
        <taxon>Sphingomonadaceae</taxon>
        <taxon>Sphingopyxis</taxon>
    </lineage>
</organism>
<gene>
    <name evidence="1" type="ORF">K5P26_09240</name>
</gene>
<dbReference type="Proteomes" id="UP001166571">
    <property type="component" value="Unassembled WGS sequence"/>
</dbReference>